<dbReference type="Proteomes" id="UP000655208">
    <property type="component" value="Unassembled WGS sequence"/>
</dbReference>
<reference evidence="2" key="1">
    <citation type="journal article" date="2014" name="Int. J. Syst. Evol. Microbiol.">
        <title>Complete genome sequence of Corynebacterium casei LMG S-19264T (=DSM 44701T), isolated from a smear-ripened cheese.</title>
        <authorList>
            <consortium name="US DOE Joint Genome Institute (JGI-PGF)"/>
            <person name="Walter F."/>
            <person name="Albersmeier A."/>
            <person name="Kalinowski J."/>
            <person name="Ruckert C."/>
        </authorList>
    </citation>
    <scope>NUCLEOTIDE SEQUENCE</scope>
    <source>
        <strain evidence="2">CGMCC 4.7308</strain>
    </source>
</reference>
<proteinExistence type="predicted"/>
<sequence>MDVLVIGGGVFLGPAVVSVARELGHRVTVFNRGRSAPPPAGVEHVVGDRTTPADLAVLGRRSWDVVVDTCGYVPAEVALSADVLAGAAGHYAFVSTVNVYAGWPAAADYHRVPQHRAPGRATREDAEELPPQDRYGWLKSGCEEAVRERFGSRCALLRAGCIVGPDDSSTGRLPWWLDRVARGGTVLAPGAPDDPVVLVDSRDLAGFALDRPSGTFEVTGDPVRRADLLDGCRAVTGSTAVFRWVGDRPAGAGVQPWTELPLWVPRAEAPSLFAHDNSRARAAGLRLRPLRDTLSDTWAWQRAVPGGWRPAPGTPGLDPQREAELLARWEREEESAGAGGG</sequence>
<name>A0A917SYY9_9ACTN</name>
<dbReference type="EMBL" id="BMNA01000004">
    <property type="protein sequence ID" value="GGM01963.1"/>
    <property type="molecule type" value="Genomic_DNA"/>
</dbReference>
<protein>
    <submittedName>
        <fullName evidence="2">Reductase</fullName>
    </submittedName>
</protein>
<feature type="domain" description="NAD-dependent epimerase/dehydratase" evidence="1">
    <location>
        <begin position="3"/>
        <end position="203"/>
    </location>
</feature>
<dbReference type="AlphaFoldDB" id="A0A917SYY9"/>
<keyword evidence="3" id="KW-1185">Reference proteome</keyword>
<evidence type="ECO:0000259" key="1">
    <source>
        <dbReference type="Pfam" id="PF01370"/>
    </source>
</evidence>
<dbReference type="InterPro" id="IPR001509">
    <property type="entry name" value="Epimerase_deHydtase"/>
</dbReference>
<dbReference type="SUPFAM" id="SSF51735">
    <property type="entry name" value="NAD(P)-binding Rossmann-fold domains"/>
    <property type="match status" value="1"/>
</dbReference>
<evidence type="ECO:0000313" key="2">
    <source>
        <dbReference type="EMBL" id="GGM01963.1"/>
    </source>
</evidence>
<reference evidence="2" key="2">
    <citation type="submission" date="2020-09" db="EMBL/GenBank/DDBJ databases">
        <authorList>
            <person name="Sun Q."/>
            <person name="Zhou Y."/>
        </authorList>
    </citation>
    <scope>NUCLEOTIDE SEQUENCE</scope>
    <source>
        <strain evidence="2">CGMCC 4.7308</strain>
    </source>
</reference>
<dbReference type="Gene3D" id="3.40.50.720">
    <property type="entry name" value="NAD(P)-binding Rossmann-like Domain"/>
    <property type="match status" value="1"/>
</dbReference>
<dbReference type="Pfam" id="PF01370">
    <property type="entry name" value="Epimerase"/>
    <property type="match status" value="1"/>
</dbReference>
<organism evidence="2 3">
    <name type="scientific">Nakamurella endophytica</name>
    <dbReference type="NCBI Taxonomy" id="1748367"/>
    <lineage>
        <taxon>Bacteria</taxon>
        <taxon>Bacillati</taxon>
        <taxon>Actinomycetota</taxon>
        <taxon>Actinomycetes</taxon>
        <taxon>Nakamurellales</taxon>
        <taxon>Nakamurellaceae</taxon>
        <taxon>Nakamurella</taxon>
    </lineage>
</organism>
<dbReference type="InterPro" id="IPR036291">
    <property type="entry name" value="NAD(P)-bd_dom_sf"/>
</dbReference>
<comment type="caution">
    <text evidence="2">The sequence shown here is derived from an EMBL/GenBank/DDBJ whole genome shotgun (WGS) entry which is preliminary data.</text>
</comment>
<accession>A0A917SYY9</accession>
<gene>
    <name evidence="2" type="ORF">GCM10011594_22570</name>
</gene>
<dbReference type="RefSeq" id="WP_188941635.1">
    <property type="nucleotide sequence ID" value="NZ_BMNA01000004.1"/>
</dbReference>
<evidence type="ECO:0000313" key="3">
    <source>
        <dbReference type="Proteomes" id="UP000655208"/>
    </source>
</evidence>